<dbReference type="InterPro" id="IPR008613">
    <property type="entry name" value="Excalibur_Ca-bd_domain"/>
</dbReference>
<feature type="domain" description="TNase-like" evidence="5">
    <location>
        <begin position="84"/>
        <end position="211"/>
    </location>
</feature>
<dbReference type="InterPro" id="IPR035437">
    <property type="entry name" value="SNase_OB-fold_sf"/>
</dbReference>
<evidence type="ECO:0000256" key="3">
    <source>
        <dbReference type="ARBA" id="ARBA00022801"/>
    </source>
</evidence>
<reference evidence="6 7" key="1">
    <citation type="submission" date="2022-04" db="EMBL/GenBank/DDBJ databases">
        <title>Positive selection, recombination, and allopatry shape intraspecific diversity of widespread and dominant cyanobacteria.</title>
        <authorList>
            <person name="Wei J."/>
            <person name="Shu W."/>
            <person name="Hu C."/>
        </authorList>
    </citation>
    <scope>NUCLEOTIDE SEQUENCE [LARGE SCALE GENOMIC DNA]</scope>
    <source>
        <strain evidence="6 7">AS-A4</strain>
    </source>
</reference>
<dbReference type="InterPro" id="IPR002071">
    <property type="entry name" value="Thermonucl_AS"/>
</dbReference>
<dbReference type="Proteomes" id="UP001476950">
    <property type="component" value="Unassembled WGS sequence"/>
</dbReference>
<dbReference type="Pfam" id="PF05901">
    <property type="entry name" value="Excalibur"/>
    <property type="match status" value="1"/>
</dbReference>
<sequence length="226" mass="25047">MKRLFTLAALSVLTAFNFYPLPAAAARVRCADFATQQEAQAYMQQHGTTYLDGDKDGVACESLPRGSGSTRVPTVARPQQPSQALLTAAVVSVGDGDTLRVQSQGKAMTVRLACVDAAEMKQAPYGQAASQRLKQLLPQGQRISLRVVDVDRYQRTVAEVYVGSTPVNLQMVQEGQAVVYRQYLSGCPGLRNQLLQAEQQAKRQRLQFWSQARPVMPWEYRQRQRG</sequence>
<organism evidence="6 7">
    <name type="scientific">Stenomitos frigidus AS-A4</name>
    <dbReference type="NCBI Taxonomy" id="2933935"/>
    <lineage>
        <taxon>Bacteria</taxon>
        <taxon>Bacillati</taxon>
        <taxon>Cyanobacteriota</taxon>
        <taxon>Cyanophyceae</taxon>
        <taxon>Leptolyngbyales</taxon>
        <taxon>Leptolyngbyaceae</taxon>
        <taxon>Stenomitos</taxon>
    </lineage>
</organism>
<keyword evidence="1" id="KW-0540">Nuclease</keyword>
<dbReference type="Gene3D" id="2.40.50.90">
    <property type="match status" value="1"/>
</dbReference>
<comment type="caution">
    <text evidence="6">The sequence shown here is derived from an EMBL/GenBank/DDBJ whole genome shotgun (WGS) entry which is preliminary data.</text>
</comment>
<name>A0ABV0KWT7_9CYAN</name>
<dbReference type="SMART" id="SM00894">
    <property type="entry name" value="Excalibur"/>
    <property type="match status" value="1"/>
</dbReference>
<dbReference type="PANTHER" id="PTHR12302">
    <property type="entry name" value="EBNA2 BINDING PROTEIN P100"/>
    <property type="match status" value="1"/>
</dbReference>
<keyword evidence="4" id="KW-0732">Signal</keyword>
<gene>
    <name evidence="6" type="ORF">NDI38_30530</name>
</gene>
<dbReference type="PROSITE" id="PS50830">
    <property type="entry name" value="TNASE_3"/>
    <property type="match status" value="1"/>
</dbReference>
<dbReference type="SMART" id="SM00318">
    <property type="entry name" value="SNc"/>
    <property type="match status" value="1"/>
</dbReference>
<dbReference type="InterPro" id="IPR016071">
    <property type="entry name" value="Staphylococal_nuclease_OB-fold"/>
</dbReference>
<evidence type="ECO:0000313" key="7">
    <source>
        <dbReference type="Proteomes" id="UP001476950"/>
    </source>
</evidence>
<keyword evidence="7" id="KW-1185">Reference proteome</keyword>
<feature type="chain" id="PRO_5046435425" evidence="4">
    <location>
        <begin position="26"/>
        <end position="226"/>
    </location>
</feature>
<dbReference type="SUPFAM" id="SSF50199">
    <property type="entry name" value="Staphylococcal nuclease"/>
    <property type="match status" value="1"/>
</dbReference>
<keyword evidence="3" id="KW-0378">Hydrolase</keyword>
<evidence type="ECO:0000256" key="1">
    <source>
        <dbReference type="ARBA" id="ARBA00022722"/>
    </source>
</evidence>
<dbReference type="EMBL" id="JAMPLM010000082">
    <property type="protein sequence ID" value="MEP1062714.1"/>
    <property type="molecule type" value="Genomic_DNA"/>
</dbReference>
<dbReference type="RefSeq" id="WP_199304906.1">
    <property type="nucleotide sequence ID" value="NZ_JAMPLM010000082.1"/>
</dbReference>
<dbReference type="PANTHER" id="PTHR12302:SF3">
    <property type="entry name" value="SERINE_THREONINE-PROTEIN KINASE 31"/>
    <property type="match status" value="1"/>
</dbReference>
<accession>A0ABV0KWT7</accession>
<evidence type="ECO:0000256" key="2">
    <source>
        <dbReference type="ARBA" id="ARBA00022759"/>
    </source>
</evidence>
<dbReference type="PROSITE" id="PS01284">
    <property type="entry name" value="TNASE_2"/>
    <property type="match status" value="1"/>
</dbReference>
<evidence type="ECO:0000313" key="6">
    <source>
        <dbReference type="EMBL" id="MEP1062714.1"/>
    </source>
</evidence>
<protein>
    <submittedName>
        <fullName evidence="6">Thermonuclease family protein</fullName>
    </submittedName>
</protein>
<feature type="signal peptide" evidence="4">
    <location>
        <begin position="1"/>
        <end position="25"/>
    </location>
</feature>
<dbReference type="Pfam" id="PF00565">
    <property type="entry name" value="SNase"/>
    <property type="match status" value="1"/>
</dbReference>
<evidence type="ECO:0000259" key="5">
    <source>
        <dbReference type="PROSITE" id="PS50830"/>
    </source>
</evidence>
<evidence type="ECO:0000256" key="4">
    <source>
        <dbReference type="SAM" id="SignalP"/>
    </source>
</evidence>
<keyword evidence="2" id="KW-0255">Endonuclease</keyword>
<proteinExistence type="predicted"/>